<dbReference type="GO" id="GO:0015297">
    <property type="term" value="F:antiporter activity"/>
    <property type="evidence" value="ECO:0007669"/>
    <property type="project" value="InterPro"/>
</dbReference>
<keyword evidence="3" id="KW-0813">Transport</keyword>
<dbReference type="EMBL" id="JADZSC010000003">
    <property type="protein sequence ID" value="MBH0231398.1"/>
    <property type="molecule type" value="Genomic_DNA"/>
</dbReference>
<dbReference type="InterPro" id="IPR048279">
    <property type="entry name" value="MdtK-like"/>
</dbReference>
<feature type="transmembrane region" description="Helical" evidence="8">
    <location>
        <begin position="87"/>
        <end position="110"/>
    </location>
</feature>
<evidence type="ECO:0000256" key="5">
    <source>
        <dbReference type="ARBA" id="ARBA00022692"/>
    </source>
</evidence>
<dbReference type="PIRSF" id="PIRSF006603">
    <property type="entry name" value="DinF"/>
    <property type="match status" value="1"/>
</dbReference>
<keyword evidence="7 8" id="KW-0472">Membrane</keyword>
<dbReference type="RefSeq" id="WP_197318023.1">
    <property type="nucleotide sequence ID" value="NZ_JADZSC010000003.1"/>
</dbReference>
<feature type="transmembrane region" description="Helical" evidence="8">
    <location>
        <begin position="354"/>
        <end position="372"/>
    </location>
</feature>
<feature type="transmembrane region" description="Helical" evidence="8">
    <location>
        <begin position="49"/>
        <end position="75"/>
    </location>
</feature>
<dbReference type="PANTHER" id="PTHR42925:SF1">
    <property type="entry name" value="VIRULENCE FACTOR MVIN"/>
    <property type="match status" value="1"/>
</dbReference>
<feature type="transmembrane region" description="Helical" evidence="8">
    <location>
        <begin position="193"/>
        <end position="216"/>
    </location>
</feature>
<evidence type="ECO:0000256" key="6">
    <source>
        <dbReference type="ARBA" id="ARBA00022989"/>
    </source>
</evidence>
<dbReference type="GO" id="GO:0005886">
    <property type="term" value="C:plasma membrane"/>
    <property type="evidence" value="ECO:0007669"/>
    <property type="project" value="UniProtKB-SubCell"/>
</dbReference>
<dbReference type="Pfam" id="PF01554">
    <property type="entry name" value="MatE"/>
    <property type="match status" value="2"/>
</dbReference>
<keyword evidence="4" id="KW-1003">Cell membrane</keyword>
<protein>
    <submittedName>
        <fullName evidence="9">MATE family efflux transporter</fullName>
    </submittedName>
</protein>
<evidence type="ECO:0000256" key="4">
    <source>
        <dbReference type="ARBA" id="ARBA00022475"/>
    </source>
</evidence>
<dbReference type="AlphaFoldDB" id="A0A931HXR0"/>
<name>A0A931HXR0_9BACI</name>
<comment type="caution">
    <text evidence="9">The sequence shown here is derived from an EMBL/GenBank/DDBJ whole genome shotgun (WGS) entry which is preliminary data.</text>
</comment>
<keyword evidence="6 8" id="KW-1133">Transmembrane helix</keyword>
<sequence length="449" mass="49376">MDPPKNMKLTLGALSFPIFLELLLGILIQNVDLFMLSKYHEDAVAAIGAANRILLMVIVMFGFIGSGTTIVLSRMMGAGQSDDAEEAAVVSLVANSIIGVLFSLLLWQGAGTFLNFMDLTTNVHFMAEGYLKVVGGFLFLQAVILTINAILKSHGHTKQILYASIMMNLINVFGNYILIFGHFGLEPMGTDGAALSTVVARLITSVALYFILIKTIGHSPPFARLLSMPSAHLKKILSIGIPSAGEYFTYLSAQFVVFFFITTMGTQSITTQIYVQTIMELVFIISISLANGTKIIIGHHIGAKRYGDAYQQCIQSFKWGAVFTITATLFLWIFSKPIIGLFTESTTVQSGFSLLLLMAVVFEPARMLYLIGINALRAVGDARYTFYVAAIFMWGIGVPLSYALGVHFSLGLVGIWMAFILDEWIRGVVIVRRWRSRSWVQPLKQDLSA</sequence>
<feature type="transmembrane region" description="Helical" evidence="8">
    <location>
        <begin position="130"/>
        <end position="151"/>
    </location>
</feature>
<accession>A0A931HXR0</accession>
<evidence type="ECO:0000256" key="2">
    <source>
        <dbReference type="ARBA" id="ARBA00010199"/>
    </source>
</evidence>
<proteinExistence type="inferred from homology"/>
<evidence type="ECO:0000256" key="3">
    <source>
        <dbReference type="ARBA" id="ARBA00022448"/>
    </source>
</evidence>
<evidence type="ECO:0000256" key="8">
    <source>
        <dbReference type="SAM" id="Phobius"/>
    </source>
</evidence>
<feature type="transmembrane region" description="Helical" evidence="8">
    <location>
        <begin position="384"/>
        <end position="404"/>
    </location>
</feature>
<reference evidence="9 10" key="1">
    <citation type="journal article" date="2005" name="Int. J. Syst. Evol. Microbiol.">
        <title>Halobacillus yeomjeoni sp. nov., isolated from a marine solar saltern in Korea.</title>
        <authorList>
            <person name="Yoon J.H."/>
            <person name="Kang S.J."/>
            <person name="Lee C.H."/>
            <person name="Oh H.W."/>
            <person name="Oh T.K."/>
        </authorList>
    </citation>
    <scope>NUCLEOTIDE SEQUENCE [LARGE SCALE GENOMIC DNA]</scope>
    <source>
        <strain evidence="9 10">KCTC 3957</strain>
    </source>
</reference>
<feature type="transmembrane region" description="Helical" evidence="8">
    <location>
        <begin position="236"/>
        <end position="261"/>
    </location>
</feature>
<dbReference type="InterPro" id="IPR002528">
    <property type="entry name" value="MATE_fam"/>
</dbReference>
<dbReference type="PANTHER" id="PTHR42925">
    <property type="entry name" value="MULTIDRUG AND TOXIN EFFLUX PROTEIN MATE FAMILY"/>
    <property type="match status" value="1"/>
</dbReference>
<feature type="transmembrane region" description="Helical" evidence="8">
    <location>
        <begin position="273"/>
        <end position="297"/>
    </location>
</feature>
<gene>
    <name evidence="9" type="ORF">H0267_14315</name>
</gene>
<keyword evidence="10" id="KW-1185">Reference proteome</keyword>
<comment type="similarity">
    <text evidence="2">Belongs to the multi antimicrobial extrusion (MATE) (TC 2.A.66.1) family.</text>
</comment>
<evidence type="ECO:0000256" key="1">
    <source>
        <dbReference type="ARBA" id="ARBA00004651"/>
    </source>
</evidence>
<feature type="transmembrane region" description="Helical" evidence="8">
    <location>
        <begin position="160"/>
        <end position="181"/>
    </location>
</feature>
<dbReference type="NCBIfam" id="TIGR00797">
    <property type="entry name" value="matE"/>
    <property type="match status" value="1"/>
</dbReference>
<dbReference type="CDD" id="cd13134">
    <property type="entry name" value="MATE_like_8"/>
    <property type="match status" value="1"/>
</dbReference>
<dbReference type="InterPro" id="IPR047135">
    <property type="entry name" value="YsiQ"/>
</dbReference>
<keyword evidence="5 8" id="KW-0812">Transmembrane</keyword>
<evidence type="ECO:0000256" key="7">
    <source>
        <dbReference type="ARBA" id="ARBA00023136"/>
    </source>
</evidence>
<feature type="transmembrane region" description="Helical" evidence="8">
    <location>
        <begin position="410"/>
        <end position="431"/>
    </location>
</feature>
<dbReference type="Proteomes" id="UP000614490">
    <property type="component" value="Unassembled WGS sequence"/>
</dbReference>
<evidence type="ECO:0000313" key="9">
    <source>
        <dbReference type="EMBL" id="MBH0231398.1"/>
    </source>
</evidence>
<dbReference type="GO" id="GO:0042910">
    <property type="term" value="F:xenobiotic transmembrane transporter activity"/>
    <property type="evidence" value="ECO:0007669"/>
    <property type="project" value="InterPro"/>
</dbReference>
<organism evidence="9 10">
    <name type="scientific">Halobacillus yeomjeoni</name>
    <dbReference type="NCBI Taxonomy" id="311194"/>
    <lineage>
        <taxon>Bacteria</taxon>
        <taxon>Bacillati</taxon>
        <taxon>Bacillota</taxon>
        <taxon>Bacilli</taxon>
        <taxon>Bacillales</taxon>
        <taxon>Bacillaceae</taxon>
        <taxon>Halobacillus</taxon>
    </lineage>
</organism>
<comment type="subcellular location">
    <subcellularLocation>
        <location evidence="1">Cell membrane</location>
        <topology evidence="1">Multi-pass membrane protein</topology>
    </subcellularLocation>
</comment>
<feature type="transmembrane region" description="Helical" evidence="8">
    <location>
        <begin position="317"/>
        <end position="334"/>
    </location>
</feature>
<evidence type="ECO:0000313" key="10">
    <source>
        <dbReference type="Proteomes" id="UP000614490"/>
    </source>
</evidence>